<keyword evidence="3" id="KW-1185">Reference proteome</keyword>
<feature type="transmembrane region" description="Helical" evidence="1">
    <location>
        <begin position="213"/>
        <end position="231"/>
    </location>
</feature>
<proteinExistence type="predicted"/>
<name>A0AAV0AN87_PHAPC</name>
<evidence type="ECO:0000256" key="1">
    <source>
        <dbReference type="SAM" id="Phobius"/>
    </source>
</evidence>
<dbReference type="Proteomes" id="UP001153365">
    <property type="component" value="Unassembled WGS sequence"/>
</dbReference>
<accession>A0AAV0AN87</accession>
<evidence type="ECO:0000313" key="3">
    <source>
        <dbReference type="Proteomes" id="UP001153365"/>
    </source>
</evidence>
<dbReference type="AlphaFoldDB" id="A0AAV0AN87"/>
<organism evidence="2 3">
    <name type="scientific">Phakopsora pachyrhizi</name>
    <name type="common">Asian soybean rust disease fungus</name>
    <dbReference type="NCBI Taxonomy" id="170000"/>
    <lineage>
        <taxon>Eukaryota</taxon>
        <taxon>Fungi</taxon>
        <taxon>Dikarya</taxon>
        <taxon>Basidiomycota</taxon>
        <taxon>Pucciniomycotina</taxon>
        <taxon>Pucciniomycetes</taxon>
        <taxon>Pucciniales</taxon>
        <taxon>Phakopsoraceae</taxon>
        <taxon>Phakopsora</taxon>
    </lineage>
</organism>
<dbReference type="EMBL" id="CALTRL010000805">
    <property type="protein sequence ID" value="CAH7669746.1"/>
    <property type="molecule type" value="Genomic_DNA"/>
</dbReference>
<keyword evidence="1" id="KW-1133">Transmembrane helix</keyword>
<gene>
    <name evidence="2" type="ORF">PPACK8108_LOCUS4385</name>
</gene>
<protein>
    <submittedName>
        <fullName evidence="2">Uncharacterized protein</fullName>
    </submittedName>
</protein>
<keyword evidence="1" id="KW-0472">Membrane</keyword>
<reference evidence="2" key="1">
    <citation type="submission" date="2022-06" db="EMBL/GenBank/DDBJ databases">
        <authorList>
            <consortium name="SYNGENTA / RWTH Aachen University"/>
        </authorList>
    </citation>
    <scope>NUCLEOTIDE SEQUENCE</scope>
</reference>
<keyword evidence="1" id="KW-0812">Transmembrane</keyword>
<evidence type="ECO:0000313" key="2">
    <source>
        <dbReference type="EMBL" id="CAH7669746.1"/>
    </source>
</evidence>
<sequence>MALRQGCVLLKLSTPFILTGPSESSASKPYHSVHQQNSGCWKLEQPGWLWVNHLSTLCSVSSSSAWVGHIHQPADLRLRLESTLATLREIYQVRGLGDGQGLGLTNQVVILHWGDPRNCGWPDLTGAIRLQQSGDPQSVLVSLPSGMVSDLLELLPSDLVATCQNPLTECLPTRASVRQQQGTLSVSAWLCYKACSACLIFIIRAKLTDKQDLISFTLWCTLFFYANVLLLK</sequence>
<comment type="caution">
    <text evidence="2">The sequence shown here is derived from an EMBL/GenBank/DDBJ whole genome shotgun (WGS) entry which is preliminary data.</text>
</comment>